<feature type="transmembrane region" description="Helical" evidence="1">
    <location>
        <begin position="12"/>
        <end position="36"/>
    </location>
</feature>
<gene>
    <name evidence="2" type="ORF">Edno5_0057</name>
</gene>
<dbReference type="Proteomes" id="UP000275234">
    <property type="component" value="Segment"/>
</dbReference>
<name>A0A3G3BYF6_9CAUD</name>
<reference evidence="2 3" key="1">
    <citation type="submission" date="2018-09" db="EMBL/GenBank/DDBJ databases">
        <title>Genomic characterization of Edwardsiella anguillarum, isolated from Greek aquaculture.</title>
        <authorList>
            <person name="Katharios P."/>
            <person name="Kalatzis P.G."/>
            <person name="Kokkari C."/>
            <person name="Wang Q."/>
        </authorList>
    </citation>
    <scope>NUCLEOTIDE SEQUENCE [LARGE SCALE GENOMIC DNA]</scope>
</reference>
<evidence type="ECO:0000313" key="2">
    <source>
        <dbReference type="EMBL" id="AYP69236.1"/>
    </source>
</evidence>
<keyword evidence="1" id="KW-0472">Membrane</keyword>
<sequence length="75" mass="8468">MGIIDSIKRWQWWLVVIITSPIIIAVVLLKLVSVLLERAADAFVFASDLFGAIPNAPAPKWFDYVSKFAHGEKRK</sequence>
<keyword evidence="3" id="KW-1185">Reference proteome</keyword>
<proteinExistence type="predicted"/>
<dbReference type="EMBL" id="MH898687">
    <property type="protein sequence ID" value="AYP69236.1"/>
    <property type="molecule type" value="Genomic_DNA"/>
</dbReference>
<keyword evidence="1" id="KW-1133">Transmembrane helix</keyword>
<organism evidence="2 3">
    <name type="scientific">Edwardsiella phage Edno5</name>
    <dbReference type="NCBI Taxonomy" id="2419942"/>
    <lineage>
        <taxon>Viruses</taxon>
        <taxon>Duplodnaviria</taxon>
        <taxon>Heunggongvirae</taxon>
        <taxon>Uroviricota</taxon>
        <taxon>Caudoviricetes</taxon>
        <taxon>Gofduovirus</taxon>
        <taxon>Gofduovirus edno5</taxon>
    </lineage>
</organism>
<keyword evidence="1" id="KW-0812">Transmembrane</keyword>
<evidence type="ECO:0000313" key="3">
    <source>
        <dbReference type="Proteomes" id="UP000275234"/>
    </source>
</evidence>
<evidence type="ECO:0000256" key="1">
    <source>
        <dbReference type="SAM" id="Phobius"/>
    </source>
</evidence>
<protein>
    <submittedName>
        <fullName evidence="2">Uncharacterized protein</fullName>
    </submittedName>
</protein>
<accession>A0A3G3BYF6</accession>